<gene>
    <name evidence="3" type="ORF">PVP01_0009330</name>
</gene>
<reference evidence="3" key="1">
    <citation type="submission" date="2016-07" db="EMBL/GenBank/DDBJ databases">
        <authorList>
            <consortium name="Pathogen Informatics"/>
        </authorList>
    </citation>
    <scope>NUCLEOTIDE SEQUENCE</scope>
</reference>
<keyword evidence="2" id="KW-0812">Transmembrane</keyword>
<dbReference type="EMBL" id="FLZR02000050">
    <property type="protein sequence ID" value="VVA00220.1"/>
    <property type="molecule type" value="Genomic_DNA"/>
</dbReference>
<feature type="compositionally biased region" description="Polar residues" evidence="1">
    <location>
        <begin position="471"/>
        <end position="480"/>
    </location>
</feature>
<dbReference type="VEuPathDB" id="PlasmoDB:PVP01_0009330"/>
<feature type="compositionally biased region" description="Polar residues" evidence="1">
    <location>
        <begin position="186"/>
        <end position="230"/>
    </location>
</feature>
<dbReference type="VEuPathDB" id="PlasmoDB:PVPAM_000021500"/>
<accession>A0A565A7J4</accession>
<dbReference type="Proteomes" id="UP000220605">
    <property type="component" value="Unassembled WGS sequence"/>
</dbReference>
<dbReference type="Pfam" id="PF05795">
    <property type="entry name" value="Plasmodium_Vir"/>
    <property type="match status" value="1"/>
</dbReference>
<keyword evidence="2" id="KW-1133">Transmembrane helix</keyword>
<feature type="compositionally biased region" description="Polar residues" evidence="1">
    <location>
        <begin position="168"/>
        <end position="178"/>
    </location>
</feature>
<feature type="compositionally biased region" description="Basic and acidic residues" evidence="1">
    <location>
        <begin position="451"/>
        <end position="470"/>
    </location>
</feature>
<protein>
    <submittedName>
        <fullName evidence="3">VIR protein</fullName>
    </submittedName>
</protein>
<dbReference type="AlphaFoldDB" id="A0A565A7J4"/>
<feature type="region of interest" description="Disordered" evidence="1">
    <location>
        <begin position="244"/>
        <end position="269"/>
    </location>
</feature>
<feature type="compositionally biased region" description="Polar residues" evidence="1">
    <location>
        <begin position="246"/>
        <end position="255"/>
    </location>
</feature>
<organism evidence="3">
    <name type="scientific">Plasmodium vivax</name>
    <name type="common">malaria parasite P. vivax</name>
    <dbReference type="NCBI Taxonomy" id="5855"/>
    <lineage>
        <taxon>Eukaryota</taxon>
        <taxon>Sar</taxon>
        <taxon>Alveolata</taxon>
        <taxon>Apicomplexa</taxon>
        <taxon>Aconoidasida</taxon>
        <taxon>Haemosporida</taxon>
        <taxon>Plasmodiidae</taxon>
        <taxon>Plasmodium</taxon>
        <taxon>Plasmodium (Plasmodium)</taxon>
    </lineage>
</organism>
<name>A0A565A7J4_PLAVI</name>
<evidence type="ECO:0000256" key="1">
    <source>
        <dbReference type="SAM" id="MobiDB-lite"/>
    </source>
</evidence>
<sequence length="631" mass="70185">MLRRGYGITGTANDMLKKYRENECITNYFRVKTEIEQQIDELQKLEPRFFCRKCVTLKELIVAENKRFNKCYLSNSRQLKLIDNEENIKSFTEECIEYQKCVHNRTPSVRKNVRSGRAPTGKAMHQSRGNSKTSKPGSLQIKGPSGQDQKGAGGKALTKANPIPQNPDGINSSRNSGEAQDEASKIITNLPSSTSGRMETQAQKLSQSVHHPVSGTDTHPSGSIEGTPNGQDHLLKYNQLIDLGKGTSQSNSPSDQVAEGQVLKNQDPGDVTSITEITNIGDPAIKVVDKVPVVRSSVDRVACSNTPDGKETCDEKAVIKDSSPVPSYDVSTDVDFNLDEYPCSEEDIHELFGSETLRVEARGREDSRIKVTGNEEPGVVLNAVMLRPSTDENTEHAVSSQGHMASRSERDSELKTYQSTGPIISSSRCVPSIRAEESAFSPLKEMCSEEQNNKDQLLSREDSHQRDQLNKQESVQQEGQLHSEKGSSIQEEEHSGGGKDPFIQINLYAFDKLCIIHIEIANSITSTFNYSYYSEATILQTKEDLDNPDPTNIISSIKTYKNYIISGLLPLVIFLLLFILIKCTPMGTLLTKKKGRKRIKMNEKIQRVLSEPSTTRESRIPFSYSAFEYSS</sequence>
<evidence type="ECO:0000256" key="2">
    <source>
        <dbReference type="SAM" id="Phobius"/>
    </source>
</evidence>
<feature type="region of interest" description="Disordered" evidence="1">
    <location>
        <begin position="391"/>
        <end position="420"/>
    </location>
</feature>
<feature type="region of interest" description="Disordered" evidence="1">
    <location>
        <begin position="107"/>
        <end position="232"/>
    </location>
</feature>
<feature type="compositionally biased region" description="Basic and acidic residues" evidence="1">
    <location>
        <begin position="481"/>
        <end position="497"/>
    </location>
</feature>
<dbReference type="InterPro" id="IPR008780">
    <property type="entry name" value="Plasmodium_Vir"/>
</dbReference>
<feature type="transmembrane region" description="Helical" evidence="2">
    <location>
        <begin position="563"/>
        <end position="591"/>
    </location>
</feature>
<dbReference type="VEuPathDB" id="PlasmoDB:PVX_107230"/>
<keyword evidence="2" id="KW-0472">Membrane</keyword>
<feature type="region of interest" description="Disordered" evidence="1">
    <location>
        <begin position="445"/>
        <end position="497"/>
    </location>
</feature>
<feature type="compositionally biased region" description="Polar residues" evidence="1">
    <location>
        <begin position="127"/>
        <end position="137"/>
    </location>
</feature>
<proteinExistence type="predicted"/>
<evidence type="ECO:0000313" key="3">
    <source>
        <dbReference type="EMBL" id="VVA00220.1"/>
    </source>
</evidence>
<dbReference type="OrthoDB" id="10458431at2759"/>